<evidence type="ECO:0000313" key="2">
    <source>
        <dbReference type="Proteomes" id="UP000236305"/>
    </source>
</evidence>
<reference evidence="1 2" key="1">
    <citation type="submission" date="2017-12" db="EMBL/GenBank/DDBJ databases">
        <title>Comparative genomics yields insights into virulence evolution of Verticillium dahliae.</title>
        <authorList>
            <person name="Fan R."/>
            <person name="Armitage A.D."/>
            <person name="Cascant-Lopez E."/>
            <person name="Sobczyk M."/>
            <person name="Cockerton H.M."/>
            <person name="Harrison R.J."/>
        </authorList>
    </citation>
    <scope>NUCLEOTIDE SEQUENCE [LARGE SCALE GENOMIC DNA]</scope>
    <source>
        <strain evidence="1 2">12008</strain>
    </source>
</reference>
<proteinExistence type="predicted"/>
<organism evidence="1 2">
    <name type="scientific">Verticillium dahliae</name>
    <name type="common">Verticillium wilt</name>
    <dbReference type="NCBI Taxonomy" id="27337"/>
    <lineage>
        <taxon>Eukaryota</taxon>
        <taxon>Fungi</taxon>
        <taxon>Dikarya</taxon>
        <taxon>Ascomycota</taxon>
        <taxon>Pezizomycotina</taxon>
        <taxon>Sordariomycetes</taxon>
        <taxon>Hypocreomycetidae</taxon>
        <taxon>Glomerellales</taxon>
        <taxon>Plectosphaerellaceae</taxon>
        <taxon>Verticillium</taxon>
    </lineage>
</organism>
<comment type="caution">
    <text evidence="1">The sequence shown here is derived from an EMBL/GenBank/DDBJ whole genome shotgun (WGS) entry which is preliminary data.</text>
</comment>
<protein>
    <submittedName>
        <fullName evidence="1">Uncharacterized protein</fullName>
    </submittedName>
</protein>
<name>A0A2J8C9C7_VERDA</name>
<gene>
    <name evidence="1" type="ORF">BJF96_g3345</name>
</gene>
<sequence length="45" mass="4796">MVSHAVSGEMTAAPAEPQLGQSMILIMILLAGWQAEEGVVMGKRR</sequence>
<dbReference type="Proteomes" id="UP000236305">
    <property type="component" value="Unassembled WGS sequence"/>
</dbReference>
<dbReference type="AlphaFoldDB" id="A0A2J8C9C7"/>
<accession>A0A2J8C9C7</accession>
<evidence type="ECO:0000313" key="1">
    <source>
        <dbReference type="EMBL" id="PNH33613.1"/>
    </source>
</evidence>
<dbReference type="EMBL" id="MPSH01000008">
    <property type="protein sequence ID" value="PNH33613.1"/>
    <property type="molecule type" value="Genomic_DNA"/>
</dbReference>